<dbReference type="Proteomes" id="UP000622533">
    <property type="component" value="Unassembled WGS sequence"/>
</dbReference>
<evidence type="ECO:0000313" key="4">
    <source>
        <dbReference type="Proteomes" id="UP000622533"/>
    </source>
</evidence>
<organism evidence="3 4">
    <name type="scientific">Desmonostoc muscorum LEGE 12446</name>
    <dbReference type="NCBI Taxonomy" id="1828758"/>
    <lineage>
        <taxon>Bacteria</taxon>
        <taxon>Bacillati</taxon>
        <taxon>Cyanobacteriota</taxon>
        <taxon>Cyanophyceae</taxon>
        <taxon>Nostocales</taxon>
        <taxon>Nostocaceae</taxon>
        <taxon>Desmonostoc</taxon>
    </lineage>
</organism>
<accession>A0A8J7DG81</accession>
<dbReference type="EMBL" id="JADEXS010000132">
    <property type="protein sequence ID" value="MBE9023129.1"/>
    <property type="molecule type" value="Genomic_DNA"/>
</dbReference>
<feature type="coiled-coil region" evidence="1">
    <location>
        <begin position="195"/>
        <end position="222"/>
    </location>
</feature>
<keyword evidence="1" id="KW-0175">Coiled coil</keyword>
<evidence type="ECO:0000256" key="1">
    <source>
        <dbReference type="SAM" id="Coils"/>
    </source>
</evidence>
<sequence length="352" mass="40396">MANTYNPIFSKETLRWGLLQRRPVPEPGIALVFSGDGQPLLTITQGERGPTKGEMVWGKYNMLYKVDITEHPLSFRCDLPCKSDAFDFHAEVKFNCSVHDPEIIVRRNVTDVYQVLEPLIVEVMRSMSRNYEFKDVGIAEGEISDRVKQEIYDAGFQLNRFVLKLSLEQEVRERIRRKTNIQEEVEVEITSIKGKSQLEKTAIEEQNKLETLKIESDKLEIERLKIRMDFYNEIIQTGSLQLLVLQLAKNPNDVMAVAQMLNQQRQLAVDNEVKLLEVLLKEDAIEGSQFDDAGKHILQRLMGLIERPAPALKANPINNKENQKLVPETDETNNTAESVVPDVSWEEDEEDN</sequence>
<keyword evidence="4" id="KW-1185">Reference proteome</keyword>
<reference evidence="3" key="1">
    <citation type="submission" date="2020-10" db="EMBL/GenBank/DDBJ databases">
        <authorList>
            <person name="Castelo-Branco R."/>
            <person name="Eusebio N."/>
            <person name="Adriana R."/>
            <person name="Vieira A."/>
            <person name="Brugerolle De Fraissinette N."/>
            <person name="Rezende De Castro R."/>
            <person name="Schneider M.P."/>
            <person name="Vasconcelos V."/>
            <person name="Leao P.N."/>
        </authorList>
    </citation>
    <scope>NUCLEOTIDE SEQUENCE</scope>
    <source>
        <strain evidence="3">LEGE 12446</strain>
    </source>
</reference>
<dbReference type="RefSeq" id="WP_193916570.1">
    <property type="nucleotide sequence ID" value="NZ_JADEXS020000001.1"/>
</dbReference>
<proteinExistence type="predicted"/>
<feature type="region of interest" description="Disordered" evidence="2">
    <location>
        <begin position="312"/>
        <end position="352"/>
    </location>
</feature>
<name>A0A8J7DG81_DESMC</name>
<evidence type="ECO:0000313" key="3">
    <source>
        <dbReference type="EMBL" id="MBE9023129.1"/>
    </source>
</evidence>
<gene>
    <name evidence="3" type="ORF">IQ276_12025</name>
</gene>
<comment type="caution">
    <text evidence="3">The sequence shown here is derived from an EMBL/GenBank/DDBJ whole genome shotgun (WGS) entry which is preliminary data.</text>
</comment>
<dbReference type="AlphaFoldDB" id="A0A8J7DG81"/>
<protein>
    <recommendedName>
        <fullName evidence="5">Band 7 domain-containing protein</fullName>
    </recommendedName>
</protein>
<evidence type="ECO:0008006" key="5">
    <source>
        <dbReference type="Google" id="ProtNLM"/>
    </source>
</evidence>
<evidence type="ECO:0000256" key="2">
    <source>
        <dbReference type="SAM" id="MobiDB-lite"/>
    </source>
</evidence>